<reference evidence="3" key="1">
    <citation type="submission" date="2015-02" db="EMBL/GenBank/DDBJ databases">
        <title>Genome sequencing for Strongylocentrotus purpuratus.</title>
        <authorList>
            <person name="Murali S."/>
            <person name="Liu Y."/>
            <person name="Vee V."/>
            <person name="English A."/>
            <person name="Wang M."/>
            <person name="Skinner E."/>
            <person name="Han Y."/>
            <person name="Muzny D.M."/>
            <person name="Worley K.C."/>
            <person name="Gibbs R.A."/>
        </authorList>
    </citation>
    <scope>NUCLEOTIDE SEQUENCE</scope>
</reference>
<keyword evidence="3" id="KW-1185">Reference proteome</keyword>
<dbReference type="OrthoDB" id="10527267at2759"/>
<dbReference type="RefSeq" id="XP_030847948.1">
    <property type="nucleotide sequence ID" value="XM_030992088.1"/>
</dbReference>
<dbReference type="OMA" id="KDTPFMG"/>
<dbReference type="InParanoid" id="A0A7M7PBF7"/>
<sequence length="871" mass="97875">MNKESSLQKEAQNHDEVALDAEVQNGHYYIEESADKCNKFGDSCFQRSFDASETDSRQHTPCIQHEVEECILERLDQQKYPEEDKLEQIAPIAASASYHQPLDNEHLTSPKIETPQDSELYFENTSLAVTEGQTADEVCCTYEDKTGHCADYLNTSPMYAGKESKDERAEYQGEPEVQPQTSPSTSFVSENMNSSLMSMGAPQDAHELDQLADFLNMEDPFNKSVESQNNTNPDTSQSKDIGFEEPESIPMVEEKSANPSAPPEKKKRGRKVNTVGERRRSVRIARRESLFNTPCDIGHEHLHIEVANDTLPTYDQNITQEHVIASFQHESEHVLHPLPELGESSPKKCTLDCNKLKTVESGPIEGPTMMSLMMRVPNDATELVHVNIDLPMAQKKKKTKNGRRRSVRLLEQNIQLDEGNHAVVQKPEADEKGNMCDTGFLADFADFGLGDNWMPGDMFGESQFAKTPKERSGRRKSARLSGVHIPLLELTDKSEVKVCGGMEEATYMDGPNVLIEDTHMPDNHDNALAVLAETTSMINVSKDVHDSGYNMIESETEFPFERQDAFQPSEKKKERCSKRRRSIRLVKKLGEQPKCDTDSGQENREVEPSKATKSYKRTKIVPGYLQDNVLQEVNIMKCDNTSQESQMDGELFTALKPHVEDSPMDLNGCHDYGESSEVIDFQESAAKATSLSKDTPFMGKKKRVSRISEKDKENDDALQAQEQRHLKNTSSVGRKRKKKTPAEKVGDAEPGAGARQAKDKGTEGSVNRNLQISNKIKLMYLKKGAALKKHHLETIFESPKRRATGTPVNLLGARKMKRTVAFTETPWLGRTGRTKGRKVKKGKQVERVLSSKVERSWKLDIRLSNLDDPSP</sequence>
<accession>A0A7M7PBF7</accession>
<feature type="region of interest" description="Disordered" evidence="1">
    <location>
        <begin position="222"/>
        <end position="277"/>
    </location>
</feature>
<dbReference type="Proteomes" id="UP000007110">
    <property type="component" value="Unassembled WGS sequence"/>
</dbReference>
<feature type="compositionally biased region" description="Basic and acidic residues" evidence="1">
    <location>
        <begin position="162"/>
        <end position="171"/>
    </location>
</feature>
<name>A0A7M7PBF7_STRPU</name>
<evidence type="ECO:0000256" key="1">
    <source>
        <dbReference type="SAM" id="MobiDB-lite"/>
    </source>
</evidence>
<feature type="region of interest" description="Disordered" evidence="1">
    <location>
        <begin position="688"/>
        <end position="768"/>
    </location>
</feature>
<evidence type="ECO:0000313" key="2">
    <source>
        <dbReference type="EnsemblMetazoa" id="XP_030847948"/>
    </source>
</evidence>
<dbReference type="AlphaFoldDB" id="A0A7M7PBF7"/>
<dbReference type="GeneID" id="115926781"/>
<proteinExistence type="predicted"/>
<reference evidence="2" key="2">
    <citation type="submission" date="2021-01" db="UniProtKB">
        <authorList>
            <consortium name="EnsemblMetazoa"/>
        </authorList>
    </citation>
    <scope>IDENTIFICATION</scope>
</reference>
<feature type="compositionally biased region" description="Basic and acidic residues" evidence="1">
    <location>
        <begin position="706"/>
        <end position="715"/>
    </location>
</feature>
<feature type="compositionally biased region" description="Basic and acidic residues" evidence="1">
    <location>
        <begin position="588"/>
        <end position="610"/>
    </location>
</feature>
<dbReference type="KEGG" id="spu:115926781"/>
<feature type="compositionally biased region" description="Polar residues" evidence="1">
    <location>
        <begin position="178"/>
        <end position="188"/>
    </location>
</feature>
<dbReference type="EnsemblMetazoa" id="XM_030992088">
    <property type="protein sequence ID" value="XP_030847948"/>
    <property type="gene ID" value="LOC115926781"/>
</dbReference>
<protein>
    <submittedName>
        <fullName evidence="2">Uncharacterized protein</fullName>
    </submittedName>
</protein>
<organism evidence="2 3">
    <name type="scientific">Strongylocentrotus purpuratus</name>
    <name type="common">Purple sea urchin</name>
    <dbReference type="NCBI Taxonomy" id="7668"/>
    <lineage>
        <taxon>Eukaryota</taxon>
        <taxon>Metazoa</taxon>
        <taxon>Echinodermata</taxon>
        <taxon>Eleutherozoa</taxon>
        <taxon>Echinozoa</taxon>
        <taxon>Echinoidea</taxon>
        <taxon>Euechinoidea</taxon>
        <taxon>Echinacea</taxon>
        <taxon>Camarodonta</taxon>
        <taxon>Echinidea</taxon>
        <taxon>Strongylocentrotidae</taxon>
        <taxon>Strongylocentrotus</taxon>
    </lineage>
</organism>
<evidence type="ECO:0000313" key="3">
    <source>
        <dbReference type="Proteomes" id="UP000007110"/>
    </source>
</evidence>
<feature type="region of interest" description="Disordered" evidence="1">
    <location>
        <begin position="162"/>
        <end position="188"/>
    </location>
</feature>
<feature type="compositionally biased region" description="Polar residues" evidence="1">
    <location>
        <begin position="224"/>
        <end position="239"/>
    </location>
</feature>
<feature type="region of interest" description="Disordered" evidence="1">
    <location>
        <begin position="587"/>
        <end position="613"/>
    </location>
</feature>